<sequence length="201" mass="22018">MDLPADLSLPLERGAPWWYWLGGRPALDFTNTFRERWNRCVETLVTGADLGEWLVQAQLLDTVPPVTGPALERARELREAINDGVVAALAGEPVPEHTLEALAAALPHAARAEAVVRVDGTLALVPAPPADPVAHALGLVARDAVEMFGAADRIRVCASDTCSARFFDRSPTGNRRWCSIRGCGNVEKARRHRRRQQETRT</sequence>
<comment type="caution">
    <text evidence="2">The sequence shown here is derived from an EMBL/GenBank/DDBJ whole genome shotgun (WGS) entry which is preliminary data.</text>
</comment>
<evidence type="ECO:0000313" key="3">
    <source>
        <dbReference type="Proteomes" id="UP000278962"/>
    </source>
</evidence>
<dbReference type="Pfam" id="PF11706">
    <property type="entry name" value="zf-CGNR"/>
    <property type="match status" value="1"/>
</dbReference>
<dbReference type="EMBL" id="RBIL01000002">
    <property type="protein sequence ID" value="RKQ88179.1"/>
    <property type="molecule type" value="Genomic_DNA"/>
</dbReference>
<name>A0A660L5L8_9ACTN</name>
<dbReference type="Proteomes" id="UP000278962">
    <property type="component" value="Unassembled WGS sequence"/>
</dbReference>
<protein>
    <submittedName>
        <fullName evidence="2">Putative RNA-binding Zn ribbon-like protein</fullName>
    </submittedName>
</protein>
<evidence type="ECO:0000313" key="2">
    <source>
        <dbReference type="EMBL" id="RKQ88179.1"/>
    </source>
</evidence>
<dbReference type="Pfam" id="PF07336">
    <property type="entry name" value="ABATE"/>
    <property type="match status" value="1"/>
</dbReference>
<dbReference type="InterPro" id="IPR021005">
    <property type="entry name" value="Znf_CGNR"/>
</dbReference>
<dbReference type="RefSeq" id="WP_170179536.1">
    <property type="nucleotide sequence ID" value="NZ_RBIL01000002.1"/>
</dbReference>
<accession>A0A660L5L8</accession>
<dbReference type="AlphaFoldDB" id="A0A660L5L8"/>
<dbReference type="Gene3D" id="1.10.3300.10">
    <property type="entry name" value="Jann2411-like domain"/>
    <property type="match status" value="1"/>
</dbReference>
<gene>
    <name evidence="2" type="ORF">C8N24_6220</name>
</gene>
<dbReference type="InterPro" id="IPR023286">
    <property type="entry name" value="ABATE_dom_sf"/>
</dbReference>
<dbReference type="SUPFAM" id="SSF160904">
    <property type="entry name" value="Jann2411-like"/>
    <property type="match status" value="1"/>
</dbReference>
<dbReference type="InterPro" id="IPR010852">
    <property type="entry name" value="ABATE"/>
</dbReference>
<evidence type="ECO:0000259" key="1">
    <source>
        <dbReference type="Pfam" id="PF11706"/>
    </source>
</evidence>
<keyword evidence="3" id="KW-1185">Reference proteome</keyword>
<proteinExistence type="predicted"/>
<reference evidence="2 3" key="1">
    <citation type="submission" date="2018-10" db="EMBL/GenBank/DDBJ databases">
        <title>Genomic Encyclopedia of Archaeal and Bacterial Type Strains, Phase II (KMG-II): from individual species to whole genera.</title>
        <authorList>
            <person name="Goeker M."/>
        </authorList>
    </citation>
    <scope>NUCLEOTIDE SEQUENCE [LARGE SCALE GENOMIC DNA]</scope>
    <source>
        <strain evidence="2 3">DSM 14954</strain>
    </source>
</reference>
<dbReference type="PANTHER" id="PTHR35525:SF3">
    <property type="entry name" value="BLL6575 PROTEIN"/>
    <property type="match status" value="1"/>
</dbReference>
<feature type="domain" description="Zinc finger CGNR" evidence="1">
    <location>
        <begin position="153"/>
        <end position="196"/>
    </location>
</feature>
<organism evidence="2 3">
    <name type="scientific">Solirubrobacter pauli</name>
    <dbReference type="NCBI Taxonomy" id="166793"/>
    <lineage>
        <taxon>Bacteria</taxon>
        <taxon>Bacillati</taxon>
        <taxon>Actinomycetota</taxon>
        <taxon>Thermoleophilia</taxon>
        <taxon>Solirubrobacterales</taxon>
        <taxon>Solirubrobacteraceae</taxon>
        <taxon>Solirubrobacter</taxon>
    </lineage>
</organism>
<dbReference type="PANTHER" id="PTHR35525">
    <property type="entry name" value="BLL6575 PROTEIN"/>
    <property type="match status" value="1"/>
</dbReference>